<keyword evidence="1" id="KW-0175">Coiled coil</keyword>
<name>G1L8Q1_AILME</name>
<evidence type="ECO:0000256" key="1">
    <source>
        <dbReference type="SAM" id="Coils"/>
    </source>
</evidence>
<feature type="coiled-coil region" evidence="1">
    <location>
        <begin position="424"/>
        <end position="541"/>
    </location>
</feature>
<sequence length="692" mass="80879">MDRHIPMHALPEEIQKMSPEEKVCKYCGVSYLILHEFKAMEEKVKAMEKEMKFYQGSVDREKKLQEKLQSLSQDFEQYKIDNESKTERIRDVSMQLESQQNEFQRVQKELSHLQHELKIKQRQSQVFSQRLVKYKYFWNKTLSLLTFTKRELTSIKNEVYDNFQNWTSLKGEVFLQIKSISETALTEIEILKKSLTVSQRNKICLEEEMKNLKLLSDAAILRSQQIQTSKQQEVNLQTRCHDLQKEVLDLQRQVEAVGLNLQKAVTKIDNYKEKLMNKSNEADDCQRELRKLKFESIISESRHTRLLKEKEDSLMACQQICKTLQEELTAKERLEEDIRRRINLAENELQITKTLLNQTKEEVVTLKDERELMLISHQKSIKQLQELRQKLLNDDNWREKIEAELAKERARHLVEFEEQALLFKEEAKLELDIEKEKHQEIIQKYKKEQEELQTKISDLIAGATRELRLEVATLEEKLRDSCIRYTEDSESKEKEIENLKNLVAEFESRLKKEIDSKDSVSEDLRKEMQQKSEELERAVLAQAQLIQQFNQSQEQNTFLQETVRRECEERFELTEALSQAREQLLELRKLSGSSPLSRCSLHQGSLTSSAAVVSHQGERILPSPNSGKGIKIPSLHGVSKPTASPTLAQSKRVSSSGLPTVPQPHPPRGGASSVNETRRRLAVILRRRLSQQ</sequence>
<reference evidence="3 4" key="1">
    <citation type="journal article" date="2010" name="Nature">
        <title>The sequence and de novo assembly of the giant panda genome.</title>
        <authorList>
            <person name="Li R."/>
            <person name="Fan W."/>
            <person name="Tian G."/>
            <person name="Zhu H."/>
            <person name="He L."/>
            <person name="Cai J."/>
            <person name="Huang Q."/>
            <person name="Cai Q."/>
            <person name="Li B."/>
            <person name="Bai Y."/>
            <person name="Zhang Z."/>
            <person name="Zhang Y."/>
            <person name="Wang W."/>
            <person name="Li J."/>
            <person name="Wei F."/>
            <person name="Li H."/>
            <person name="Jian M."/>
            <person name="Li J."/>
            <person name="Zhang Z."/>
            <person name="Nielsen R."/>
            <person name="Li D."/>
            <person name="Gu W."/>
            <person name="Yang Z."/>
            <person name="Xuan Z."/>
            <person name="Ryder O.A."/>
            <person name="Leung F.C."/>
            <person name="Zhou Y."/>
            <person name="Cao J."/>
            <person name="Sun X."/>
            <person name="Fu Y."/>
            <person name="Fang X."/>
            <person name="Guo X."/>
            <person name="Wang B."/>
            <person name="Hou R."/>
            <person name="Shen F."/>
            <person name="Mu B."/>
            <person name="Ni P."/>
            <person name="Lin R."/>
            <person name="Qian W."/>
            <person name="Wang G."/>
            <person name="Yu C."/>
            <person name="Nie W."/>
            <person name="Wang J."/>
            <person name="Wu Z."/>
            <person name="Liang H."/>
            <person name="Min J."/>
            <person name="Wu Q."/>
            <person name="Cheng S."/>
            <person name="Ruan J."/>
            <person name="Wang M."/>
            <person name="Shi Z."/>
            <person name="Wen M."/>
            <person name="Liu B."/>
            <person name="Ren X."/>
            <person name="Zheng H."/>
            <person name="Dong D."/>
            <person name="Cook K."/>
            <person name="Shan G."/>
            <person name="Zhang H."/>
            <person name="Kosiol C."/>
            <person name="Xie X."/>
            <person name="Lu Z."/>
            <person name="Zheng H."/>
            <person name="Li Y."/>
            <person name="Steiner C.C."/>
            <person name="Lam T.T."/>
            <person name="Lin S."/>
            <person name="Zhang Q."/>
            <person name="Li G."/>
            <person name="Tian J."/>
            <person name="Gong T."/>
            <person name="Liu H."/>
            <person name="Zhang D."/>
            <person name="Fang L."/>
            <person name="Ye C."/>
            <person name="Zhang J."/>
            <person name="Hu W."/>
            <person name="Xu A."/>
            <person name="Ren Y."/>
            <person name="Zhang G."/>
            <person name="Bruford M.W."/>
            <person name="Li Q."/>
            <person name="Ma L."/>
            <person name="Guo Y."/>
            <person name="An N."/>
            <person name="Hu Y."/>
            <person name="Zheng Y."/>
            <person name="Shi Y."/>
            <person name="Li Z."/>
            <person name="Liu Q."/>
            <person name="Chen Y."/>
            <person name="Zhao J."/>
            <person name="Qu N."/>
            <person name="Zhao S."/>
            <person name="Tian F."/>
            <person name="Wang X."/>
            <person name="Wang H."/>
            <person name="Xu L."/>
            <person name="Liu X."/>
            <person name="Vinar T."/>
            <person name="Wang Y."/>
            <person name="Lam T.W."/>
            <person name="Yiu S.M."/>
            <person name="Liu S."/>
            <person name="Zhang H."/>
            <person name="Li D."/>
            <person name="Huang Y."/>
            <person name="Wang X."/>
            <person name="Yang G."/>
            <person name="Jiang Z."/>
            <person name="Wang J."/>
            <person name="Qin N."/>
            <person name="Li L."/>
            <person name="Li J."/>
            <person name="Bolund L."/>
            <person name="Kristiansen K."/>
            <person name="Wong G.K."/>
            <person name="Olson M."/>
            <person name="Zhang X."/>
            <person name="Li S."/>
            <person name="Yang H."/>
            <person name="Wang J."/>
            <person name="Wang J."/>
        </authorList>
    </citation>
    <scope>NUCLEOTIDE SEQUENCE [LARGE SCALE GENOMIC DNA]</scope>
</reference>
<evidence type="ECO:0000313" key="4">
    <source>
        <dbReference type="Proteomes" id="UP000008912"/>
    </source>
</evidence>
<dbReference type="HOGENOM" id="CLU_090865_0_0_1"/>
<reference evidence="3" key="3">
    <citation type="submission" date="2025-09" db="UniProtKB">
        <authorList>
            <consortium name="Ensembl"/>
        </authorList>
    </citation>
    <scope>IDENTIFICATION</scope>
</reference>
<feature type="compositionally biased region" description="Polar residues" evidence="2">
    <location>
        <begin position="641"/>
        <end position="658"/>
    </location>
</feature>
<dbReference type="Proteomes" id="UP000008912">
    <property type="component" value="Unassembled WGS sequence"/>
</dbReference>
<accession>G1L8Q1</accession>
<proteinExistence type="predicted"/>
<dbReference type="PANTHER" id="PTHR34251">
    <property type="entry name" value="LEUCINE-, GLUTAMATE- AND LYSINE-RICH PROTEIN 1"/>
    <property type="match status" value="1"/>
</dbReference>
<evidence type="ECO:0000256" key="2">
    <source>
        <dbReference type="SAM" id="MobiDB-lite"/>
    </source>
</evidence>
<protein>
    <submittedName>
        <fullName evidence="3">Leucine, glutamate and lysine rich 1</fullName>
    </submittedName>
</protein>
<gene>
    <name evidence="3" type="primary">LEKR1</name>
</gene>
<dbReference type="GeneTree" id="ENSGT00940000162647"/>
<dbReference type="PANTHER" id="PTHR34251:SF1">
    <property type="entry name" value="LEUCINE, GLUTAMATE AND LYSINE RICH 1"/>
    <property type="match status" value="1"/>
</dbReference>
<feature type="coiled-coil region" evidence="1">
    <location>
        <begin position="37"/>
        <end position="123"/>
    </location>
</feature>
<dbReference type="AlphaFoldDB" id="G1L8Q1"/>
<dbReference type="InterPro" id="IPR038799">
    <property type="entry name" value="LEKR1"/>
</dbReference>
<dbReference type="Ensembl" id="ENSAMET00000003401.2">
    <property type="protein sequence ID" value="ENSAMEP00000003270.2"/>
    <property type="gene ID" value="ENSAMEG00000003113.2"/>
</dbReference>
<feature type="coiled-coil region" evidence="1">
    <location>
        <begin position="226"/>
        <end position="394"/>
    </location>
</feature>
<evidence type="ECO:0000313" key="3">
    <source>
        <dbReference type="Ensembl" id="ENSAMEP00000003270.2"/>
    </source>
</evidence>
<dbReference type="eggNOG" id="KOG4674">
    <property type="taxonomic scope" value="Eukaryota"/>
</dbReference>
<dbReference type="InParanoid" id="G1L8Q1"/>
<reference evidence="3" key="2">
    <citation type="submission" date="2025-08" db="UniProtKB">
        <authorList>
            <consortium name="Ensembl"/>
        </authorList>
    </citation>
    <scope>IDENTIFICATION</scope>
</reference>
<keyword evidence="4" id="KW-1185">Reference proteome</keyword>
<feature type="region of interest" description="Disordered" evidence="2">
    <location>
        <begin position="617"/>
        <end position="679"/>
    </location>
</feature>
<organism evidence="3 4">
    <name type="scientific">Ailuropoda melanoleuca</name>
    <name type="common">Giant panda</name>
    <dbReference type="NCBI Taxonomy" id="9646"/>
    <lineage>
        <taxon>Eukaryota</taxon>
        <taxon>Metazoa</taxon>
        <taxon>Chordata</taxon>
        <taxon>Craniata</taxon>
        <taxon>Vertebrata</taxon>
        <taxon>Euteleostomi</taxon>
        <taxon>Mammalia</taxon>
        <taxon>Eutheria</taxon>
        <taxon>Laurasiatheria</taxon>
        <taxon>Carnivora</taxon>
        <taxon>Caniformia</taxon>
        <taxon>Ursidae</taxon>
        <taxon>Ailuropoda</taxon>
    </lineage>
</organism>